<dbReference type="KEGG" id="mbe:MBM_03653"/>
<feature type="region of interest" description="Disordered" evidence="2">
    <location>
        <begin position="354"/>
        <end position="398"/>
    </location>
</feature>
<dbReference type="InterPro" id="IPR033443">
    <property type="entry name" value="PROP1-like_PPR_dom"/>
</dbReference>
<dbReference type="eggNOG" id="ENOG502QSY4">
    <property type="taxonomic scope" value="Eukaryota"/>
</dbReference>
<feature type="compositionally biased region" description="Low complexity" evidence="2">
    <location>
        <begin position="27"/>
        <end position="46"/>
    </location>
</feature>
<feature type="compositionally biased region" description="Low complexity" evidence="2">
    <location>
        <begin position="551"/>
        <end position="565"/>
    </location>
</feature>
<feature type="domain" description="PROP1-like PPR" evidence="3">
    <location>
        <begin position="183"/>
        <end position="271"/>
    </location>
</feature>
<feature type="region of interest" description="Disordered" evidence="2">
    <location>
        <begin position="27"/>
        <end position="127"/>
    </location>
</feature>
<evidence type="ECO:0000256" key="2">
    <source>
        <dbReference type="SAM" id="MobiDB-lite"/>
    </source>
</evidence>
<reference evidence="4 5" key="1">
    <citation type="journal article" date="2012" name="BMC Genomics">
        <title>Sequencing the genome of Marssonina brunnea reveals fungus-poplar co-evolution.</title>
        <authorList>
            <person name="Zhu S."/>
            <person name="Cao Y.-Z."/>
            <person name="Jiang C."/>
            <person name="Tan B.-Y."/>
            <person name="Wang Z."/>
            <person name="Feng S."/>
            <person name="Zhang L."/>
            <person name="Su X.-H."/>
            <person name="Brejova B."/>
            <person name="Vinar T."/>
            <person name="Xu M."/>
            <person name="Wang M.-X."/>
            <person name="Zhang S.-G."/>
            <person name="Huang M.-R."/>
            <person name="Wu R."/>
            <person name="Zhou Y."/>
        </authorList>
    </citation>
    <scope>NUCLEOTIDE SEQUENCE [LARGE SCALE GENOMIC DNA]</scope>
    <source>
        <strain evidence="4 5">MB_m1</strain>
    </source>
</reference>
<evidence type="ECO:0000313" key="4">
    <source>
        <dbReference type="EMBL" id="EKD17881.1"/>
    </source>
</evidence>
<dbReference type="InterPro" id="IPR011990">
    <property type="entry name" value="TPR-like_helical_dom_sf"/>
</dbReference>
<sequence>MLSCSGCMRHCLQSIIGDSAYFTASSRRLSTSNLSRRPLRRNNSTSYERSQAGRDRFGESSSTYSAESNRTERERSGKFEGRDAGLDRTRQEKRPGASARLVQRKQWLDSRGIRPPTKKESKKERTEAQVQQHLKYLNDPVKMADYVRKTLQTSGDFDFVQELVRAASKNDIHVMKKRAQTPDAYTYTTIFNGCVAHKESNNALPKVLTIYNSMFADNSKVKPNTIHMNCVLQMCAKAKNMDALFAIVAQFTEKGLQSPNNLSFSIILNAIRFNAAAGMRSILSPMEQRQNKRAAIASSREIWIEVVERWRKGDLWIDEELVASMGRLLLIGQEEDWDDIFSLIQQTMNIPRQIPKLGSPARQRMDPASQGKEFHSRVSSREEQPDDDAQDGAASPDPKFEDIIVPIAKAEGIAMYAKPGPNTLSLLLQAALQLRLKAPAVSYWNIFTKSLLLTPDAENYHAYLRVLRLARASNETVLLLQEMPKQDMAAKTFRIAMSCCDRDKRNPNAFTNAGKILDIMQMALPQPDIPALTNYLDLAITGHDGKHKPGTTTTTTTTSSSSFTSPKTAQGKQILRALDRLNPSFINLKSMLQFGDAHSRNMNEHQRRDFTMDIMGLTRRMIAAYDYMMNYALVPRDMYQDLTKQRSKLAAFVTRHQNAKDKASPSGEVTVDGRIRPRSREPLKADEIESAKSYFKAALKKADQQESASLRRSRLGV</sequence>
<dbReference type="EMBL" id="JH921434">
    <property type="protein sequence ID" value="EKD17881.1"/>
    <property type="molecule type" value="Genomic_DNA"/>
</dbReference>
<keyword evidence="5" id="KW-1185">Reference proteome</keyword>
<dbReference type="GO" id="GO:0003729">
    <property type="term" value="F:mRNA binding"/>
    <property type="evidence" value="ECO:0007669"/>
    <property type="project" value="TreeGrafter"/>
</dbReference>
<dbReference type="Proteomes" id="UP000006753">
    <property type="component" value="Unassembled WGS sequence"/>
</dbReference>
<dbReference type="InParanoid" id="K1WXW8"/>
<feature type="region of interest" description="Disordered" evidence="2">
    <location>
        <begin position="657"/>
        <end position="687"/>
    </location>
</feature>
<feature type="compositionally biased region" description="Basic and acidic residues" evidence="2">
    <location>
        <begin position="106"/>
        <end position="127"/>
    </location>
</feature>
<protein>
    <submittedName>
        <fullName evidence="4">Pentatricopeptide repeat protein</fullName>
    </submittedName>
</protein>
<dbReference type="OMA" id="CVRDNIN"/>
<feature type="compositionally biased region" description="Basic and acidic residues" evidence="2">
    <location>
        <begin position="69"/>
        <end position="95"/>
    </location>
</feature>
<evidence type="ECO:0000313" key="5">
    <source>
        <dbReference type="Proteomes" id="UP000006753"/>
    </source>
</evidence>
<dbReference type="AlphaFoldDB" id="K1WXW8"/>
<feature type="compositionally biased region" description="Basic and acidic residues" evidence="2">
    <location>
        <begin position="372"/>
        <end position="383"/>
    </location>
</feature>
<feature type="compositionally biased region" description="Basic and acidic residues" evidence="2">
    <location>
        <begin position="671"/>
        <end position="687"/>
    </location>
</feature>
<evidence type="ECO:0000256" key="1">
    <source>
        <dbReference type="ARBA" id="ARBA00022737"/>
    </source>
</evidence>
<accession>K1WXW8</accession>
<proteinExistence type="predicted"/>
<dbReference type="HOGENOM" id="CLU_014304_3_1_1"/>
<dbReference type="Gene3D" id="1.25.40.10">
    <property type="entry name" value="Tetratricopeptide repeat domain"/>
    <property type="match status" value="1"/>
</dbReference>
<organism evidence="4 5">
    <name type="scientific">Marssonina brunnea f. sp. multigermtubi (strain MB_m1)</name>
    <name type="common">Marssonina leaf spot fungus</name>
    <dbReference type="NCBI Taxonomy" id="1072389"/>
    <lineage>
        <taxon>Eukaryota</taxon>
        <taxon>Fungi</taxon>
        <taxon>Dikarya</taxon>
        <taxon>Ascomycota</taxon>
        <taxon>Pezizomycotina</taxon>
        <taxon>Leotiomycetes</taxon>
        <taxon>Helotiales</taxon>
        <taxon>Drepanopezizaceae</taxon>
        <taxon>Drepanopeziza</taxon>
    </lineage>
</organism>
<dbReference type="InterPro" id="IPR051240">
    <property type="entry name" value="Mito_RNA-Proc/Resp"/>
</dbReference>
<feature type="compositionally biased region" description="Polar residues" evidence="2">
    <location>
        <begin position="59"/>
        <end position="68"/>
    </location>
</feature>
<dbReference type="PANTHER" id="PTHR47933">
    <property type="entry name" value="PENTATRICOPEPTIDE REPEAT-CONTAINING PROTEIN 1, MITOCHONDRIAL"/>
    <property type="match status" value="1"/>
</dbReference>
<gene>
    <name evidence="4" type="ORF">MBM_03653</name>
</gene>
<dbReference type="PANTHER" id="PTHR47933:SF11">
    <property type="entry name" value="PENTATRICOPEPTIDE REPEAT-CONTAINING PROTEIN 2"/>
    <property type="match status" value="1"/>
</dbReference>
<keyword evidence="1" id="KW-0677">Repeat</keyword>
<evidence type="ECO:0000259" key="3">
    <source>
        <dbReference type="Pfam" id="PF17177"/>
    </source>
</evidence>
<dbReference type="OrthoDB" id="185373at2759"/>
<dbReference type="Pfam" id="PF17177">
    <property type="entry name" value="PPR_long"/>
    <property type="match status" value="1"/>
</dbReference>
<name>K1WXW8_MARBU</name>
<feature type="region of interest" description="Disordered" evidence="2">
    <location>
        <begin position="543"/>
        <end position="568"/>
    </location>
</feature>